<evidence type="ECO:0000313" key="2">
    <source>
        <dbReference type="EMBL" id="KAG0451217.1"/>
    </source>
</evidence>
<reference evidence="2 3" key="1">
    <citation type="journal article" date="2020" name="Nat. Food">
        <title>A phased Vanilla planifolia genome enables genetic improvement of flavour and production.</title>
        <authorList>
            <person name="Hasing T."/>
            <person name="Tang H."/>
            <person name="Brym M."/>
            <person name="Khazi F."/>
            <person name="Huang T."/>
            <person name="Chambers A.H."/>
        </authorList>
    </citation>
    <scope>NUCLEOTIDE SEQUENCE [LARGE SCALE GENOMIC DNA]</scope>
    <source>
        <tissue evidence="2">Leaf</tissue>
    </source>
</reference>
<dbReference type="OrthoDB" id="547311at2759"/>
<evidence type="ECO:0000256" key="1">
    <source>
        <dbReference type="SAM" id="MobiDB-lite"/>
    </source>
</evidence>
<accession>A0A835PGH5</accession>
<protein>
    <submittedName>
        <fullName evidence="2">Uncharacterized protein</fullName>
    </submittedName>
</protein>
<dbReference type="AlphaFoldDB" id="A0A835PGH5"/>
<dbReference type="Proteomes" id="UP000636800">
    <property type="component" value="Unassembled WGS sequence"/>
</dbReference>
<keyword evidence="3" id="KW-1185">Reference proteome</keyword>
<proteinExistence type="predicted"/>
<feature type="region of interest" description="Disordered" evidence="1">
    <location>
        <begin position="31"/>
        <end position="69"/>
    </location>
</feature>
<comment type="caution">
    <text evidence="2">The sequence shown here is derived from an EMBL/GenBank/DDBJ whole genome shotgun (WGS) entry which is preliminary data.</text>
</comment>
<sequence length="69" mass="8155">METVERIKLAASRRVRDRWRIHRRHGEWNQIGYSPRDRTRTGSPSGSINRDPDLGSFPIPVSNRSRYHL</sequence>
<gene>
    <name evidence="2" type="ORF">HPP92_026550</name>
</gene>
<name>A0A835PGH5_VANPL</name>
<dbReference type="EMBL" id="JADCNL010000070">
    <property type="protein sequence ID" value="KAG0451217.1"/>
    <property type="molecule type" value="Genomic_DNA"/>
</dbReference>
<organism evidence="2 3">
    <name type="scientific">Vanilla planifolia</name>
    <name type="common">Vanilla</name>
    <dbReference type="NCBI Taxonomy" id="51239"/>
    <lineage>
        <taxon>Eukaryota</taxon>
        <taxon>Viridiplantae</taxon>
        <taxon>Streptophyta</taxon>
        <taxon>Embryophyta</taxon>
        <taxon>Tracheophyta</taxon>
        <taxon>Spermatophyta</taxon>
        <taxon>Magnoliopsida</taxon>
        <taxon>Liliopsida</taxon>
        <taxon>Asparagales</taxon>
        <taxon>Orchidaceae</taxon>
        <taxon>Vanilloideae</taxon>
        <taxon>Vanilleae</taxon>
        <taxon>Vanilla</taxon>
    </lineage>
</organism>
<evidence type="ECO:0000313" key="3">
    <source>
        <dbReference type="Proteomes" id="UP000636800"/>
    </source>
</evidence>